<reference evidence="3" key="1">
    <citation type="submission" date="2016-10" db="EMBL/GenBank/DDBJ databases">
        <authorList>
            <person name="Varghese N."/>
            <person name="Submissions S."/>
        </authorList>
    </citation>
    <scope>NUCLEOTIDE SEQUENCE [LARGE SCALE GENOMIC DNA]</scope>
    <source>
        <strain evidence="3">CGMCC 1.7715</strain>
    </source>
</reference>
<dbReference type="STRING" id="604088.SAMN04488060_2541"/>
<name>A0A1I5PPD3_9SPHN</name>
<dbReference type="RefSeq" id="WP_090482368.1">
    <property type="nucleotide sequence ID" value="NZ_FOWZ01000004.1"/>
</dbReference>
<organism evidence="2 3">
    <name type="scientific">Qipengyuania nanhaisediminis</name>
    <dbReference type="NCBI Taxonomy" id="604088"/>
    <lineage>
        <taxon>Bacteria</taxon>
        <taxon>Pseudomonadati</taxon>
        <taxon>Pseudomonadota</taxon>
        <taxon>Alphaproteobacteria</taxon>
        <taxon>Sphingomonadales</taxon>
        <taxon>Erythrobacteraceae</taxon>
        <taxon>Qipengyuania</taxon>
    </lineage>
</organism>
<dbReference type="AlphaFoldDB" id="A0A1I5PPD3"/>
<evidence type="ECO:0000256" key="1">
    <source>
        <dbReference type="SAM" id="Phobius"/>
    </source>
</evidence>
<keyword evidence="1" id="KW-0472">Membrane</keyword>
<sequence length="141" mass="15503">MVKHFSRELVAEQARIVEAPVKHHEVDRTFELPKGLYVATVGLYLGFLAVMATGLPTAGLAIPMAIFAFFIVAGFGVPMIWTRLAPETKSKQMNWSRFRSQGIATHTGRLPMRDAAVQVLILPAIVFSWGIIAVTIASIVR</sequence>
<keyword evidence="3" id="KW-1185">Reference proteome</keyword>
<proteinExistence type="predicted"/>
<protein>
    <submittedName>
        <fullName evidence="2">Uncharacterized protein</fullName>
    </submittedName>
</protein>
<dbReference type="OrthoDB" id="7391283at2"/>
<feature type="transmembrane region" description="Helical" evidence="1">
    <location>
        <begin position="61"/>
        <end position="81"/>
    </location>
</feature>
<accession>A0A1I5PPD3</accession>
<feature type="transmembrane region" description="Helical" evidence="1">
    <location>
        <begin position="119"/>
        <end position="140"/>
    </location>
</feature>
<evidence type="ECO:0000313" key="2">
    <source>
        <dbReference type="EMBL" id="SFP35650.1"/>
    </source>
</evidence>
<dbReference type="Proteomes" id="UP000199331">
    <property type="component" value="Unassembled WGS sequence"/>
</dbReference>
<keyword evidence="1" id="KW-1133">Transmembrane helix</keyword>
<keyword evidence="1" id="KW-0812">Transmembrane</keyword>
<gene>
    <name evidence="2" type="ORF">SAMN04488060_2541</name>
</gene>
<feature type="transmembrane region" description="Helical" evidence="1">
    <location>
        <begin position="36"/>
        <end position="55"/>
    </location>
</feature>
<dbReference type="EMBL" id="FOWZ01000004">
    <property type="protein sequence ID" value="SFP35650.1"/>
    <property type="molecule type" value="Genomic_DNA"/>
</dbReference>
<evidence type="ECO:0000313" key="3">
    <source>
        <dbReference type="Proteomes" id="UP000199331"/>
    </source>
</evidence>